<dbReference type="InterPro" id="IPR036389">
    <property type="entry name" value="RNase_III_sf"/>
</dbReference>
<dbReference type="STRING" id="5454.A0A163BC35"/>
<proteinExistence type="predicted"/>
<dbReference type="SUPFAM" id="SSF69065">
    <property type="entry name" value="RNase III domain-like"/>
    <property type="match status" value="1"/>
</dbReference>
<name>A0A163BC35_DIDRA</name>
<sequence>MSDFVQHQIRYTFGDKELVKLALRSAHRDDSVIDDGNRGLAHYGVSAISMVETYNAIVESRRTLHDLNCQSHWSKTKKGRASACRALGFEPFITRSARQQHQAASETVLDNALSAVIGAIWLDYAVLESSQSRLSEDDVVKSVVRISSIVTKHPIEQPEMTGLAMWQEQKGIDTFSSDSFVRAFDEFPQRLFTEGGDLSELSMTMSSQDLVLCARSGVEFDKVPKVGHDSLHRRPVFHSSEVWQNADSYATKTPSVKRKRTEDSKAKAILIYHESLTRHLEHPEIRELEKRSSILLHSLYLTIGSWHTIDDFKNQLRLARYVPSVFRVPGNSGWNAAETYTEICRLEKSEALSVLLRRYHTINLFGVSGRPNAGNPVLALDASLTNELLYRIMPDVQPGTEDFKTARRKVKRLRKLAKYLHILVQSYGFGILALLPSGPSFGAVSLTDNMLLSVTEASFVHFSQLLFQEQGPLLKSLSQFVEPSLVALATCSLGSGTVYPMELLDLQCLGSHPKGLLNLSLCPLVSEDHSQALRSQGP</sequence>
<dbReference type="GO" id="GO:0006396">
    <property type="term" value="P:RNA processing"/>
    <property type="evidence" value="ECO:0007669"/>
    <property type="project" value="InterPro"/>
</dbReference>
<dbReference type="AlphaFoldDB" id="A0A163BC35"/>
<dbReference type="Gene3D" id="1.10.1520.10">
    <property type="entry name" value="Ribonuclease III domain"/>
    <property type="match status" value="1"/>
</dbReference>
<gene>
    <name evidence="1" type="ORF">ST47_g7172</name>
</gene>
<organism evidence="1 2">
    <name type="scientific">Didymella rabiei</name>
    <name type="common">Chickpea ascochyta blight fungus</name>
    <name type="synonym">Mycosphaerella rabiei</name>
    <dbReference type="NCBI Taxonomy" id="5454"/>
    <lineage>
        <taxon>Eukaryota</taxon>
        <taxon>Fungi</taxon>
        <taxon>Dikarya</taxon>
        <taxon>Ascomycota</taxon>
        <taxon>Pezizomycotina</taxon>
        <taxon>Dothideomycetes</taxon>
        <taxon>Pleosporomycetidae</taxon>
        <taxon>Pleosporales</taxon>
        <taxon>Pleosporineae</taxon>
        <taxon>Didymellaceae</taxon>
        <taxon>Ascochyta</taxon>
    </lineage>
</organism>
<reference evidence="1 2" key="1">
    <citation type="journal article" date="2016" name="Sci. Rep.">
        <title>Draft genome sequencing and secretome analysis of fungal phytopathogen Ascochyta rabiei provides insight into the necrotrophic effector repertoire.</title>
        <authorList>
            <person name="Verma S."/>
            <person name="Gazara R.K."/>
            <person name="Nizam S."/>
            <person name="Parween S."/>
            <person name="Chattopadhyay D."/>
            <person name="Verma P.K."/>
        </authorList>
    </citation>
    <scope>NUCLEOTIDE SEQUENCE [LARGE SCALE GENOMIC DNA]</scope>
    <source>
        <strain evidence="1 2">ArDII</strain>
    </source>
</reference>
<accession>A0A163BC35</accession>
<dbReference type="Proteomes" id="UP000076837">
    <property type="component" value="Unassembled WGS sequence"/>
</dbReference>
<evidence type="ECO:0000313" key="2">
    <source>
        <dbReference type="Proteomes" id="UP000076837"/>
    </source>
</evidence>
<dbReference type="GO" id="GO:0004525">
    <property type="term" value="F:ribonuclease III activity"/>
    <property type="evidence" value="ECO:0007669"/>
    <property type="project" value="InterPro"/>
</dbReference>
<comment type="caution">
    <text evidence="1">The sequence shown here is derived from an EMBL/GenBank/DDBJ whole genome shotgun (WGS) entry which is preliminary data.</text>
</comment>
<dbReference type="EMBL" id="JYNV01000240">
    <property type="protein sequence ID" value="KZM21683.1"/>
    <property type="molecule type" value="Genomic_DNA"/>
</dbReference>
<evidence type="ECO:0000313" key="1">
    <source>
        <dbReference type="EMBL" id="KZM21683.1"/>
    </source>
</evidence>
<protein>
    <submittedName>
        <fullName evidence="1">Ribonuclease III</fullName>
    </submittedName>
</protein>
<keyword evidence="2" id="KW-1185">Reference proteome</keyword>